<name>A0A6P8HEM5_ACTTE</name>
<evidence type="ECO:0000256" key="2">
    <source>
        <dbReference type="SAM" id="Phobius"/>
    </source>
</evidence>
<gene>
    <name evidence="4" type="primary">LOC116290543</name>
</gene>
<dbReference type="RefSeq" id="XP_031553458.1">
    <property type="nucleotide sequence ID" value="XM_031697598.1"/>
</dbReference>
<accession>A0A6P8HEM5</accession>
<feature type="compositionally biased region" description="Acidic residues" evidence="1">
    <location>
        <begin position="184"/>
        <end position="193"/>
    </location>
</feature>
<dbReference type="AlphaFoldDB" id="A0A6P8HEM5"/>
<dbReference type="InParanoid" id="A0A6P8HEM5"/>
<feature type="compositionally biased region" description="Basic residues" evidence="1">
    <location>
        <begin position="198"/>
        <end position="213"/>
    </location>
</feature>
<evidence type="ECO:0000313" key="4">
    <source>
        <dbReference type="RefSeq" id="XP_031553458.1"/>
    </source>
</evidence>
<reference evidence="4" key="1">
    <citation type="submission" date="2025-08" db="UniProtKB">
        <authorList>
            <consortium name="RefSeq"/>
        </authorList>
    </citation>
    <scope>IDENTIFICATION</scope>
    <source>
        <tissue evidence="4">Tentacle</tissue>
    </source>
</reference>
<evidence type="ECO:0000256" key="1">
    <source>
        <dbReference type="SAM" id="MobiDB-lite"/>
    </source>
</evidence>
<proteinExistence type="predicted"/>
<feature type="region of interest" description="Disordered" evidence="1">
    <location>
        <begin position="79"/>
        <end position="219"/>
    </location>
</feature>
<sequence length="219" mass="24563">MAPPPPVIEGTLKNTIHSLGFGLITTVLSVTFGKFLIPNFFVWIVSFVVFIEFVLLSIPRKRDDYELYQAPGKKVKHNIEGLGAPQISINTPDDEGSPKKKGIRERFKKDRHGKKDHLSPDAAEGGEESGQSRPTASPKKSPKTERKVKDETQKTEKEAEKTEKGENEKTAKKKEKNKGKGDSEDNVAEDQDEEKNKNKGKGSWKKRLPHRKSQSLSDE</sequence>
<organism evidence="3 4">
    <name type="scientific">Actinia tenebrosa</name>
    <name type="common">Australian red waratah sea anemone</name>
    <dbReference type="NCBI Taxonomy" id="6105"/>
    <lineage>
        <taxon>Eukaryota</taxon>
        <taxon>Metazoa</taxon>
        <taxon>Cnidaria</taxon>
        <taxon>Anthozoa</taxon>
        <taxon>Hexacorallia</taxon>
        <taxon>Actiniaria</taxon>
        <taxon>Actiniidae</taxon>
        <taxon>Actinia</taxon>
    </lineage>
</organism>
<feature type="transmembrane region" description="Helical" evidence="2">
    <location>
        <begin position="40"/>
        <end position="58"/>
    </location>
</feature>
<dbReference type="GeneID" id="116290543"/>
<evidence type="ECO:0000313" key="3">
    <source>
        <dbReference type="Proteomes" id="UP000515163"/>
    </source>
</evidence>
<keyword evidence="3" id="KW-1185">Reference proteome</keyword>
<feature type="compositionally biased region" description="Basic and acidic residues" evidence="1">
    <location>
        <begin position="142"/>
        <end position="170"/>
    </location>
</feature>
<dbReference type="OrthoDB" id="5981114at2759"/>
<keyword evidence="2" id="KW-0472">Membrane</keyword>
<dbReference type="Proteomes" id="UP000515163">
    <property type="component" value="Unplaced"/>
</dbReference>
<keyword evidence="2" id="KW-0812">Transmembrane</keyword>
<dbReference type="KEGG" id="aten:116290543"/>
<keyword evidence="2" id="KW-1133">Transmembrane helix</keyword>
<protein>
    <submittedName>
        <fullName evidence="4">Transcriptional regulator ATRX-like</fullName>
    </submittedName>
</protein>